<dbReference type="GO" id="GO:0008422">
    <property type="term" value="F:beta-glucosidase activity"/>
    <property type="evidence" value="ECO:0007669"/>
    <property type="project" value="UniProtKB-EC"/>
</dbReference>
<keyword evidence="10" id="KW-1185">Reference proteome</keyword>
<dbReference type="InterPro" id="IPR036962">
    <property type="entry name" value="Glyco_hydro_3_N_sf"/>
</dbReference>
<dbReference type="InterPro" id="IPR001764">
    <property type="entry name" value="Glyco_hydro_3_N"/>
</dbReference>
<evidence type="ECO:0000259" key="7">
    <source>
        <dbReference type="Pfam" id="PF00933"/>
    </source>
</evidence>
<protein>
    <recommendedName>
        <fullName evidence="3">beta-glucosidase</fullName>
        <ecNumber evidence="3">3.2.1.21</ecNumber>
    </recommendedName>
</protein>
<keyword evidence="4" id="KW-0732">Signal</keyword>
<evidence type="ECO:0000256" key="2">
    <source>
        <dbReference type="ARBA" id="ARBA00005336"/>
    </source>
</evidence>
<evidence type="ECO:0000313" key="10">
    <source>
        <dbReference type="Proteomes" id="UP000433309"/>
    </source>
</evidence>
<evidence type="ECO:0000259" key="8">
    <source>
        <dbReference type="Pfam" id="PF01915"/>
    </source>
</evidence>
<proteinExistence type="inferred from homology"/>
<sequence length="723" mass="76338">MVVALGAALHVTLAAAPAQPEIGVRSKAVLRVDGLAFRDANGNGQLEPYEDWRLPTTQRVADLVARMTLQEKAGLMLIDTLNAGCDGALPPQAQALVGGEHMTRFILRNLVAGAAACPADSGGMSGPAVTPGQMAGFINSVQALAEAQRLGIPVLFKSNSRNHVDTDPRFGISSGAGVLSEFPKEPGIAAAVLGAGSVEPARVLARVMGQEWRALGIRGMYGYQADLATEPRWHRVQETFGENADLSADIITALVEGLQGGALNPASSVALTIKHFPGGGPQEDGLDPHYSFGKWQTYPAGQFDAALKPFKAAIKAGVSSIMPYYGVPRQLRYEGVDYKQIGFAFNAQVVDDLLRKQLGFQGNVNSDTGIVSDRAWGLEQLTVPERIAAAVNGGTDVLSGFHQAATVSALVGAGLVTEQRIDLAASRLLTEQFQLGLFENPYVDAARADAVVGSADKRAAGLKVQQQSVVLLQNGVKDGARLLPLKAGAKLYTMGVDRAEAERHGFRVTDGSAPGETRASAAGHDYALIRVVVRNVNTSGYRTRGADSGADPSKLNPRTGKVWGAEDGCELAPARNARCADDAELAPGRPMGLIFGGALPWEVNSLSFSTMAQAQSWRISPSLAEIQAVMREVGAERTVLEIYFRNPYVLDEASGLRSAGALVATFGVSDRALLDVLSGQVKPQGKLPFALANRLQAVIDNDPDAPGYPAADTLYPYGYGLSY</sequence>
<dbReference type="GO" id="GO:0009251">
    <property type="term" value="P:glucan catabolic process"/>
    <property type="evidence" value="ECO:0007669"/>
    <property type="project" value="TreeGrafter"/>
</dbReference>
<evidence type="ECO:0000256" key="1">
    <source>
        <dbReference type="ARBA" id="ARBA00000448"/>
    </source>
</evidence>
<feature type="domain" description="Glycoside hydrolase family 3 C-terminal" evidence="8">
    <location>
        <begin position="469"/>
        <end position="723"/>
    </location>
</feature>
<organism evidence="9 10">
    <name type="scientific">Duganella guangzhouensis</name>
    <dbReference type="NCBI Taxonomy" id="2666084"/>
    <lineage>
        <taxon>Bacteria</taxon>
        <taxon>Pseudomonadati</taxon>
        <taxon>Pseudomonadota</taxon>
        <taxon>Betaproteobacteria</taxon>
        <taxon>Burkholderiales</taxon>
        <taxon>Oxalobacteraceae</taxon>
        <taxon>Telluria group</taxon>
        <taxon>Duganella</taxon>
    </lineage>
</organism>
<dbReference type="Pfam" id="PF00933">
    <property type="entry name" value="Glyco_hydro_3"/>
    <property type="match status" value="1"/>
</dbReference>
<gene>
    <name evidence="9" type="ORF">GJ699_15635</name>
</gene>
<dbReference type="Gene3D" id="3.20.20.300">
    <property type="entry name" value="Glycoside hydrolase, family 3, N-terminal domain"/>
    <property type="match status" value="1"/>
</dbReference>
<name>A0A6I2L0P2_9BURK</name>
<dbReference type="PANTHER" id="PTHR30620">
    <property type="entry name" value="PERIPLASMIC BETA-GLUCOSIDASE-RELATED"/>
    <property type="match status" value="1"/>
</dbReference>
<dbReference type="InterPro" id="IPR017853">
    <property type="entry name" value="GH"/>
</dbReference>
<reference evidence="9 10" key="1">
    <citation type="submission" date="2019-11" db="EMBL/GenBank/DDBJ databases">
        <title>Novel species isolated from a subtropical stream in China.</title>
        <authorList>
            <person name="Lu H."/>
        </authorList>
    </citation>
    <scope>NUCLEOTIDE SEQUENCE [LARGE SCALE GENOMIC DNA]</scope>
    <source>
        <strain evidence="9 10">FT80W</strain>
    </source>
</reference>
<dbReference type="Proteomes" id="UP000433309">
    <property type="component" value="Unassembled WGS sequence"/>
</dbReference>
<dbReference type="InterPro" id="IPR036881">
    <property type="entry name" value="Glyco_hydro_3_C_sf"/>
</dbReference>
<dbReference type="EC" id="3.2.1.21" evidence="3"/>
<dbReference type="InterPro" id="IPR051915">
    <property type="entry name" value="Cellulose_Degrad_GH3"/>
</dbReference>
<evidence type="ECO:0000256" key="4">
    <source>
        <dbReference type="ARBA" id="ARBA00022729"/>
    </source>
</evidence>
<keyword evidence="6" id="KW-0326">Glycosidase</keyword>
<dbReference type="PRINTS" id="PR00133">
    <property type="entry name" value="GLHYDRLASE3"/>
</dbReference>
<evidence type="ECO:0000313" key="9">
    <source>
        <dbReference type="EMBL" id="MRW91423.1"/>
    </source>
</evidence>
<dbReference type="InterPro" id="IPR002772">
    <property type="entry name" value="Glyco_hydro_3_C"/>
</dbReference>
<evidence type="ECO:0000256" key="6">
    <source>
        <dbReference type="ARBA" id="ARBA00023295"/>
    </source>
</evidence>
<feature type="domain" description="Glycoside hydrolase family 3 N-terminal" evidence="7">
    <location>
        <begin position="133"/>
        <end position="430"/>
    </location>
</feature>
<dbReference type="AlphaFoldDB" id="A0A6I2L0P2"/>
<comment type="similarity">
    <text evidence="2">Belongs to the glycosyl hydrolase 3 family.</text>
</comment>
<dbReference type="EMBL" id="WKJK01000007">
    <property type="protein sequence ID" value="MRW91423.1"/>
    <property type="molecule type" value="Genomic_DNA"/>
</dbReference>
<dbReference type="SUPFAM" id="SSF52279">
    <property type="entry name" value="Beta-D-glucan exohydrolase, C-terminal domain"/>
    <property type="match status" value="1"/>
</dbReference>
<dbReference type="Gene3D" id="3.40.50.1700">
    <property type="entry name" value="Glycoside hydrolase family 3 C-terminal domain"/>
    <property type="match status" value="1"/>
</dbReference>
<dbReference type="Pfam" id="PF01915">
    <property type="entry name" value="Glyco_hydro_3_C"/>
    <property type="match status" value="1"/>
</dbReference>
<evidence type="ECO:0000256" key="5">
    <source>
        <dbReference type="ARBA" id="ARBA00022801"/>
    </source>
</evidence>
<comment type="catalytic activity">
    <reaction evidence="1">
        <text>Hydrolysis of terminal, non-reducing beta-D-glucosyl residues with release of beta-D-glucose.</text>
        <dbReference type="EC" id="3.2.1.21"/>
    </reaction>
</comment>
<accession>A0A6I2L0P2</accession>
<dbReference type="SUPFAM" id="SSF51445">
    <property type="entry name" value="(Trans)glycosidases"/>
    <property type="match status" value="1"/>
</dbReference>
<evidence type="ECO:0000256" key="3">
    <source>
        <dbReference type="ARBA" id="ARBA00012744"/>
    </source>
</evidence>
<comment type="caution">
    <text evidence="9">The sequence shown here is derived from an EMBL/GenBank/DDBJ whole genome shotgun (WGS) entry which is preliminary data.</text>
</comment>
<dbReference type="PANTHER" id="PTHR30620:SF16">
    <property type="entry name" value="LYSOSOMAL BETA GLUCOSIDASE"/>
    <property type="match status" value="1"/>
</dbReference>
<keyword evidence="5 9" id="KW-0378">Hydrolase</keyword>